<dbReference type="Pfam" id="PF07929">
    <property type="entry name" value="PRiA4_ORF3"/>
    <property type="match status" value="1"/>
</dbReference>
<dbReference type="Proteomes" id="UP000734823">
    <property type="component" value="Unassembled WGS sequence"/>
</dbReference>
<gene>
    <name evidence="3" type="ORF">GPZ80_03685</name>
</gene>
<keyword evidence="4" id="KW-1185">Reference proteome</keyword>
<dbReference type="InterPro" id="IPR012912">
    <property type="entry name" value="Plasmid_pRiA4b_Orf3-like"/>
</dbReference>
<evidence type="ECO:0000313" key="4">
    <source>
        <dbReference type="Proteomes" id="UP000734823"/>
    </source>
</evidence>
<feature type="region of interest" description="Disordered" evidence="1">
    <location>
        <begin position="1"/>
        <end position="24"/>
    </location>
</feature>
<name>A0ABR7L0R2_9PSEU</name>
<accession>A0ABR7L0R2</accession>
<dbReference type="PANTHER" id="PTHR41878:SF1">
    <property type="entry name" value="TNPR PROTEIN"/>
    <property type="match status" value="1"/>
</dbReference>
<reference evidence="3 4" key="1">
    <citation type="submission" date="2020-06" db="EMBL/GenBank/DDBJ databases">
        <title>Actinokineospora xiongansis sp. nov., isolated from soil of Baiyangdian.</title>
        <authorList>
            <person name="Zhang X."/>
        </authorList>
    </citation>
    <scope>NUCLEOTIDE SEQUENCE [LARGE SCALE GENOMIC DNA]</scope>
    <source>
        <strain evidence="3 4">HBU206404</strain>
    </source>
</reference>
<dbReference type="InterPro" id="IPR024047">
    <property type="entry name" value="MM3350-like_sf"/>
</dbReference>
<proteinExistence type="predicted"/>
<dbReference type="PANTHER" id="PTHR41878">
    <property type="entry name" value="LEXA REPRESSOR-RELATED"/>
    <property type="match status" value="1"/>
</dbReference>
<protein>
    <submittedName>
        <fullName evidence="3">Plasmid pRiA4b ORF-3 family protein</fullName>
    </submittedName>
</protein>
<dbReference type="EMBL" id="JABVED010000002">
    <property type="protein sequence ID" value="MBC6446276.1"/>
    <property type="molecule type" value="Genomic_DNA"/>
</dbReference>
<evidence type="ECO:0000259" key="2">
    <source>
        <dbReference type="Pfam" id="PF07929"/>
    </source>
</evidence>
<feature type="compositionally biased region" description="Basic and acidic residues" evidence="1">
    <location>
        <begin position="1"/>
        <end position="10"/>
    </location>
</feature>
<evidence type="ECO:0000256" key="1">
    <source>
        <dbReference type="SAM" id="MobiDB-lite"/>
    </source>
</evidence>
<organism evidence="3 4">
    <name type="scientific">Actinokineospora xionganensis</name>
    <dbReference type="NCBI Taxonomy" id="2684470"/>
    <lineage>
        <taxon>Bacteria</taxon>
        <taxon>Bacillati</taxon>
        <taxon>Actinomycetota</taxon>
        <taxon>Actinomycetes</taxon>
        <taxon>Pseudonocardiales</taxon>
        <taxon>Pseudonocardiaceae</taxon>
        <taxon>Actinokineospora</taxon>
    </lineage>
</organism>
<feature type="domain" description="Plasmid pRiA4b Orf3-like" evidence="2">
    <location>
        <begin position="2"/>
        <end position="73"/>
    </location>
</feature>
<evidence type="ECO:0000313" key="3">
    <source>
        <dbReference type="EMBL" id="MBC6446276.1"/>
    </source>
</evidence>
<dbReference type="SUPFAM" id="SSF159941">
    <property type="entry name" value="MM3350-like"/>
    <property type="match status" value="1"/>
</dbReference>
<dbReference type="Gene3D" id="3.10.290.30">
    <property type="entry name" value="MM3350-like"/>
    <property type="match status" value="1"/>
</dbReference>
<comment type="caution">
    <text evidence="3">The sequence shown here is derived from an EMBL/GenBank/DDBJ whole genome shotgun (WGS) entry which is preliminary data.</text>
</comment>
<sequence>MVEKVLEPGKEGTLPRCAGGRRAAPPEDCGGIWGYADLVEILADPAHEDHADRLEWLGLDAAADFDPGVFSASEVTKGLSDPR</sequence>